<feature type="compositionally biased region" description="Basic and acidic residues" evidence="3">
    <location>
        <begin position="38"/>
        <end position="48"/>
    </location>
</feature>
<dbReference type="GO" id="GO:0000381">
    <property type="term" value="P:regulation of alternative mRNA splicing, via spliceosome"/>
    <property type="evidence" value="ECO:0007669"/>
    <property type="project" value="InterPro"/>
</dbReference>
<dbReference type="Pfam" id="PF09745">
    <property type="entry name" value="NSRP1_N"/>
    <property type="match status" value="1"/>
</dbReference>
<sequence>MRAGNVLMYMFLQRFTYICIFICKKNEGKGNSKGKNGSQRDGRNARDKIDNIFSASDNEGTFDFEHNHNRKMYEEKNKEIEREIKEYINEHENPIKALGKEEEESEDKGEKQTDKDKIQYLGYKGEELTKLYEKKLDLRARKNRHMDVDCIIKRYEGKNYDSKIDKKTEETSQRKSDEYHHKVKYTDHKDRNNKMKKMYEELDYKNKNNKSHRKGREETNISIDEIFSKKEIVENKKSKYMDALINSAKRRALEKEVLIQKKLRIDTSKEEKVFITNAYKKKMVDRELIKKDIEEEQKEGRHNSRKSNYNLNLFLKNINAPSNYNRSNRYSFYENSNLGDF</sequence>
<reference evidence="5 6" key="1">
    <citation type="submission" date="2016-06" db="EMBL/GenBank/DDBJ databases">
        <authorList>
            <consortium name="Pathogen Informatics"/>
        </authorList>
    </citation>
    <scope>NUCLEOTIDE SEQUENCE [LARGE SCALE GENOMIC DNA]</scope>
    <source>
        <strain evidence="5">PmlGA01</strain>
    </source>
</reference>
<feature type="region of interest" description="Disordered" evidence="3">
    <location>
        <begin position="91"/>
        <end position="116"/>
    </location>
</feature>
<evidence type="ECO:0000256" key="3">
    <source>
        <dbReference type="SAM" id="MobiDB-lite"/>
    </source>
</evidence>
<gene>
    <name evidence="5" type="primary">PmlGA01_110010000</name>
    <name evidence="5" type="ORF">PMLGA01_110010000</name>
</gene>
<dbReference type="Proteomes" id="UP000219799">
    <property type="component" value="Chromosome 11"/>
</dbReference>
<comment type="similarity">
    <text evidence="1">Belongs to the NSRP1 family.</text>
</comment>
<dbReference type="AlphaFoldDB" id="A0A1C3KZ12"/>
<evidence type="ECO:0000313" key="5">
    <source>
        <dbReference type="EMBL" id="SBT79506.1"/>
    </source>
</evidence>
<feature type="domain" description="Nuclear speckle splicing regulatory protein 1 N-terminal" evidence="4">
    <location>
        <begin position="230"/>
        <end position="304"/>
    </location>
</feature>
<name>A0A1C3KZ12_PLAMA</name>
<accession>A0A1C3KZ12</accession>
<feature type="region of interest" description="Disordered" evidence="3">
    <location>
        <begin position="29"/>
        <end position="48"/>
    </location>
</feature>
<proteinExistence type="inferred from homology"/>
<organism evidence="5 6">
    <name type="scientific">Plasmodium malariae</name>
    <dbReference type="NCBI Taxonomy" id="5858"/>
    <lineage>
        <taxon>Eukaryota</taxon>
        <taxon>Sar</taxon>
        <taxon>Alveolata</taxon>
        <taxon>Apicomplexa</taxon>
        <taxon>Aconoidasida</taxon>
        <taxon>Haemosporida</taxon>
        <taxon>Plasmodiidae</taxon>
        <taxon>Plasmodium</taxon>
        <taxon>Plasmodium (Plasmodium)</taxon>
    </lineage>
</organism>
<evidence type="ECO:0000256" key="1">
    <source>
        <dbReference type="ARBA" id="ARBA00010126"/>
    </source>
</evidence>
<evidence type="ECO:0000259" key="4">
    <source>
        <dbReference type="Pfam" id="PF09745"/>
    </source>
</evidence>
<dbReference type="EMBL" id="LT594499">
    <property type="protein sequence ID" value="SBT79506.1"/>
    <property type="molecule type" value="Genomic_DNA"/>
</dbReference>
<evidence type="ECO:0000313" key="6">
    <source>
        <dbReference type="Proteomes" id="UP000219799"/>
    </source>
</evidence>
<keyword evidence="2" id="KW-0175">Coiled coil</keyword>
<dbReference type="VEuPathDB" id="PlasmoDB:PmUG01_11021200"/>
<feature type="compositionally biased region" description="Basic and acidic residues" evidence="3">
    <location>
        <begin position="91"/>
        <end position="100"/>
    </location>
</feature>
<dbReference type="InterPro" id="IPR018612">
    <property type="entry name" value="NSRP1_N"/>
</dbReference>
<evidence type="ECO:0000256" key="2">
    <source>
        <dbReference type="ARBA" id="ARBA00023054"/>
    </source>
</evidence>
<protein>
    <recommendedName>
        <fullName evidence="4">Nuclear speckle splicing regulatory protein 1 N-terminal domain-containing protein</fullName>
    </recommendedName>
</protein>